<dbReference type="Proteomes" id="UP000010556">
    <property type="component" value="Unassembled WGS sequence"/>
</dbReference>
<feature type="compositionally biased region" description="Basic and acidic residues" evidence="1">
    <location>
        <begin position="136"/>
        <end position="149"/>
    </location>
</feature>
<evidence type="ECO:0000313" key="2">
    <source>
        <dbReference type="EMBL" id="ELK28162.1"/>
    </source>
</evidence>
<evidence type="ECO:0000256" key="1">
    <source>
        <dbReference type="SAM" id="MobiDB-lite"/>
    </source>
</evidence>
<evidence type="ECO:0000313" key="3">
    <source>
        <dbReference type="Proteomes" id="UP000010556"/>
    </source>
</evidence>
<protein>
    <submittedName>
        <fullName evidence="2">Targeting protein for Xklp2</fullName>
    </submittedName>
</protein>
<reference evidence="3" key="1">
    <citation type="journal article" date="2013" name="Science">
        <title>Comparative analysis of bat genomes provides insight into the evolution of flight and immunity.</title>
        <authorList>
            <person name="Zhang G."/>
            <person name="Cowled C."/>
            <person name="Shi Z."/>
            <person name="Huang Z."/>
            <person name="Bishop-Lilly K.A."/>
            <person name="Fang X."/>
            <person name="Wynne J.W."/>
            <person name="Xiong Z."/>
            <person name="Baker M.L."/>
            <person name="Zhao W."/>
            <person name="Tachedjian M."/>
            <person name="Zhu Y."/>
            <person name="Zhou P."/>
            <person name="Jiang X."/>
            <person name="Ng J."/>
            <person name="Yang L."/>
            <person name="Wu L."/>
            <person name="Xiao J."/>
            <person name="Feng Y."/>
            <person name="Chen Y."/>
            <person name="Sun X."/>
            <person name="Zhang Y."/>
            <person name="Marsh G.A."/>
            <person name="Crameri G."/>
            <person name="Broder C.C."/>
            <person name="Frey K.G."/>
            <person name="Wang L.F."/>
            <person name="Wang J."/>
        </authorList>
    </citation>
    <scope>NUCLEOTIDE SEQUENCE [LARGE SCALE GENOMIC DNA]</scope>
</reference>
<gene>
    <name evidence="2" type="ORF">MDA_GLEAN10024215</name>
</gene>
<proteinExistence type="predicted"/>
<organism evidence="2 3">
    <name type="scientific">Myotis davidii</name>
    <name type="common">David's myotis</name>
    <dbReference type="NCBI Taxonomy" id="225400"/>
    <lineage>
        <taxon>Eukaryota</taxon>
        <taxon>Metazoa</taxon>
        <taxon>Chordata</taxon>
        <taxon>Craniata</taxon>
        <taxon>Vertebrata</taxon>
        <taxon>Euteleostomi</taxon>
        <taxon>Mammalia</taxon>
        <taxon>Eutheria</taxon>
        <taxon>Laurasiatheria</taxon>
        <taxon>Chiroptera</taxon>
        <taxon>Yangochiroptera</taxon>
        <taxon>Vespertilionidae</taxon>
        <taxon>Myotis</taxon>
    </lineage>
</organism>
<sequence length="192" mass="21059">MKVSKYTKKPEEEGSSAHQDTFGKNESSPERAKDRHTVPCMSPVRQTILKSAEEQEHENIEEDKRCCEGTDLEAPAGGRTGEQEEATCFKTCSRIIIFQEPFAPKKEKKSIAGELFGSLVPEPFYLVIEKRAKELQEQEEKMSVVKDQRPAVGGGQAAGGRAAEDGAGQAMERTEAQGKPNMEIPGCGDKVT</sequence>
<feature type="compositionally biased region" description="Low complexity" evidence="1">
    <location>
        <begin position="159"/>
        <end position="170"/>
    </location>
</feature>
<dbReference type="AlphaFoldDB" id="L5LQ39"/>
<accession>L5LQ39</accession>
<feature type="compositionally biased region" description="Basic and acidic residues" evidence="1">
    <location>
        <begin position="21"/>
        <end position="37"/>
    </location>
</feature>
<name>L5LQ39_MYODS</name>
<feature type="region of interest" description="Disordered" evidence="1">
    <location>
        <begin position="1"/>
        <end position="43"/>
    </location>
</feature>
<keyword evidence="3" id="KW-1185">Reference proteome</keyword>
<feature type="region of interest" description="Disordered" evidence="1">
    <location>
        <begin position="136"/>
        <end position="192"/>
    </location>
</feature>
<dbReference type="EMBL" id="KB109552">
    <property type="protein sequence ID" value="ELK28162.1"/>
    <property type="molecule type" value="Genomic_DNA"/>
</dbReference>